<reference evidence="1 2" key="1">
    <citation type="submission" date="2019-03" db="EMBL/GenBank/DDBJ databases">
        <title>Single cell metagenomics reveals metabolic interactions within the superorganism composed of flagellate Streblomastix strix and complex community of Bacteroidetes bacteria on its surface.</title>
        <authorList>
            <person name="Treitli S.C."/>
            <person name="Kolisko M."/>
            <person name="Husnik F."/>
            <person name="Keeling P."/>
            <person name="Hampl V."/>
        </authorList>
    </citation>
    <scope>NUCLEOTIDE SEQUENCE [LARGE SCALE GENOMIC DNA]</scope>
    <source>
        <strain evidence="1">ST1C</strain>
    </source>
</reference>
<gene>
    <name evidence="1" type="ORF">EZS28_049513</name>
</gene>
<evidence type="ECO:0000313" key="1">
    <source>
        <dbReference type="EMBL" id="KAA6354960.1"/>
    </source>
</evidence>
<dbReference type="AlphaFoldDB" id="A0A5J4TBN0"/>
<proteinExistence type="predicted"/>
<comment type="caution">
    <text evidence="1">The sequence shown here is derived from an EMBL/GenBank/DDBJ whole genome shotgun (WGS) entry which is preliminary data.</text>
</comment>
<name>A0A5J4TBN0_9EUKA</name>
<protein>
    <submittedName>
        <fullName evidence="1">Uncharacterized protein</fullName>
    </submittedName>
</protein>
<feature type="non-terminal residue" evidence="1">
    <location>
        <position position="140"/>
    </location>
</feature>
<sequence length="140" mass="15588">MKLPPISGSDLSMVAGIQLKHHPKDLVRTSAAFGNKTSLIAQAYSPTLIIDSSPLGVNQFGLVGDQEILIYALFPNPLYKIMKKQRNIKTRNNIDTNEQYEYLPMCAVLNARVPTSQHFSFIHRCNTGINSIFGGLHNNF</sequence>
<accession>A0A5J4TBN0</accession>
<dbReference type="EMBL" id="SNRW01035417">
    <property type="protein sequence ID" value="KAA6354960.1"/>
    <property type="molecule type" value="Genomic_DNA"/>
</dbReference>
<evidence type="ECO:0000313" key="2">
    <source>
        <dbReference type="Proteomes" id="UP000324800"/>
    </source>
</evidence>
<dbReference type="Proteomes" id="UP000324800">
    <property type="component" value="Unassembled WGS sequence"/>
</dbReference>
<organism evidence="1 2">
    <name type="scientific">Streblomastix strix</name>
    <dbReference type="NCBI Taxonomy" id="222440"/>
    <lineage>
        <taxon>Eukaryota</taxon>
        <taxon>Metamonada</taxon>
        <taxon>Preaxostyla</taxon>
        <taxon>Oxymonadida</taxon>
        <taxon>Streblomastigidae</taxon>
        <taxon>Streblomastix</taxon>
    </lineage>
</organism>